<dbReference type="InterPro" id="IPR036397">
    <property type="entry name" value="RNaseH_sf"/>
</dbReference>
<evidence type="ECO:0000313" key="1">
    <source>
        <dbReference type="EMBL" id="AXY24991.1"/>
    </source>
</evidence>
<gene>
    <name evidence="1" type="ORF">CL176_02530</name>
</gene>
<keyword evidence="2" id="KW-1185">Reference proteome</keyword>
<protein>
    <recommendedName>
        <fullName evidence="3">Integrase catalytic domain-containing protein</fullName>
    </recommendedName>
</protein>
<evidence type="ECO:0000313" key="2">
    <source>
        <dbReference type="Proteomes" id="UP000263232"/>
    </source>
</evidence>
<dbReference type="GO" id="GO:0005829">
    <property type="term" value="C:cytosol"/>
    <property type="evidence" value="ECO:0007669"/>
    <property type="project" value="TreeGrafter"/>
</dbReference>
<dbReference type="GO" id="GO:0032196">
    <property type="term" value="P:transposition"/>
    <property type="evidence" value="ECO:0007669"/>
    <property type="project" value="TreeGrafter"/>
</dbReference>
<dbReference type="PANTHER" id="PTHR10948">
    <property type="entry name" value="TRANSPOSASE"/>
    <property type="match status" value="1"/>
</dbReference>
<dbReference type="GO" id="GO:0004803">
    <property type="term" value="F:transposase activity"/>
    <property type="evidence" value="ECO:0007669"/>
    <property type="project" value="TreeGrafter"/>
</dbReference>
<dbReference type="SUPFAM" id="SSF53098">
    <property type="entry name" value="Ribonuclease H-like"/>
    <property type="match status" value="1"/>
</dbReference>
<sequence length="107" mass="12672">MKMIEKEGVERFKTMTTDNGSEFSTLSNLEHQCEETRIYFTHAYAGWDKGTNEGHNRILCKFLPKGESLRELIYRYLQTDTNTIHHCYRRILNYQCLNEVYKVGTLV</sequence>
<accession>A0A347WIT4</accession>
<organism evidence="1 2">
    <name type="scientific">Suicoccus acidiformans</name>
    <dbReference type="NCBI Taxonomy" id="2036206"/>
    <lineage>
        <taxon>Bacteria</taxon>
        <taxon>Bacillati</taxon>
        <taxon>Bacillota</taxon>
        <taxon>Bacilli</taxon>
        <taxon>Lactobacillales</taxon>
        <taxon>Aerococcaceae</taxon>
        <taxon>Suicoccus</taxon>
    </lineage>
</organism>
<reference evidence="1 2" key="1">
    <citation type="submission" date="2017-09" db="EMBL/GenBank/DDBJ databases">
        <title>Complete genome sequence of Oxytococcus suis strain ZY16052.</title>
        <authorList>
            <person name="Li F."/>
        </authorList>
    </citation>
    <scope>NUCLEOTIDE SEQUENCE [LARGE SCALE GENOMIC DNA]</scope>
    <source>
        <strain evidence="1 2">ZY16052</strain>
    </source>
</reference>
<proteinExistence type="predicted"/>
<dbReference type="KEGG" id="abae:CL176_02530"/>
<dbReference type="EMBL" id="CP023434">
    <property type="protein sequence ID" value="AXY24991.1"/>
    <property type="molecule type" value="Genomic_DNA"/>
</dbReference>
<dbReference type="Proteomes" id="UP000263232">
    <property type="component" value="Chromosome"/>
</dbReference>
<evidence type="ECO:0008006" key="3">
    <source>
        <dbReference type="Google" id="ProtNLM"/>
    </source>
</evidence>
<dbReference type="InterPro" id="IPR051917">
    <property type="entry name" value="Transposase-Integrase"/>
</dbReference>
<dbReference type="InterPro" id="IPR012337">
    <property type="entry name" value="RNaseH-like_sf"/>
</dbReference>
<dbReference type="OrthoDB" id="2138856at2"/>
<dbReference type="GO" id="GO:0003676">
    <property type="term" value="F:nucleic acid binding"/>
    <property type="evidence" value="ECO:0007669"/>
    <property type="project" value="InterPro"/>
</dbReference>
<dbReference type="PANTHER" id="PTHR10948:SF23">
    <property type="entry name" value="TRANSPOSASE INSI FOR INSERTION SEQUENCE ELEMENT IS30A-RELATED"/>
    <property type="match status" value="1"/>
</dbReference>
<dbReference type="AlphaFoldDB" id="A0A347WIT4"/>
<dbReference type="Gene3D" id="3.30.420.10">
    <property type="entry name" value="Ribonuclease H-like superfamily/Ribonuclease H"/>
    <property type="match status" value="1"/>
</dbReference>
<name>A0A347WIT4_9LACT</name>